<name>A0A0F9BN50_9ZZZZ</name>
<comment type="caution">
    <text evidence="1">The sequence shown here is derived from an EMBL/GenBank/DDBJ whole genome shotgun (WGS) entry which is preliminary data.</text>
</comment>
<proteinExistence type="predicted"/>
<evidence type="ECO:0000313" key="1">
    <source>
        <dbReference type="EMBL" id="KKL23270.1"/>
    </source>
</evidence>
<reference evidence="1" key="1">
    <citation type="journal article" date="2015" name="Nature">
        <title>Complex archaea that bridge the gap between prokaryotes and eukaryotes.</title>
        <authorList>
            <person name="Spang A."/>
            <person name="Saw J.H."/>
            <person name="Jorgensen S.L."/>
            <person name="Zaremba-Niedzwiedzka K."/>
            <person name="Martijn J."/>
            <person name="Lind A.E."/>
            <person name="van Eijk R."/>
            <person name="Schleper C."/>
            <person name="Guy L."/>
            <person name="Ettema T.J."/>
        </authorList>
    </citation>
    <scope>NUCLEOTIDE SEQUENCE</scope>
</reference>
<dbReference type="EMBL" id="LAZR01037035">
    <property type="protein sequence ID" value="KKL23270.1"/>
    <property type="molecule type" value="Genomic_DNA"/>
</dbReference>
<dbReference type="AlphaFoldDB" id="A0A0F9BN50"/>
<protein>
    <submittedName>
        <fullName evidence="1">Uncharacterized protein</fullName>
    </submittedName>
</protein>
<accession>A0A0F9BN50</accession>
<organism evidence="1">
    <name type="scientific">marine sediment metagenome</name>
    <dbReference type="NCBI Taxonomy" id="412755"/>
    <lineage>
        <taxon>unclassified sequences</taxon>
        <taxon>metagenomes</taxon>
        <taxon>ecological metagenomes</taxon>
    </lineage>
</organism>
<gene>
    <name evidence="1" type="ORF">LCGC14_2427080</name>
</gene>
<sequence length="345" mass="37861">MSNWFRCLCCLCRTFRDAFDRTDSTDLGSPWIECGGDWSIAFNRLSVSSAGAIAVFLDYPTVRGVGEVKFHDLSANRVYRLICGYGSVIDPCANTETWIIAEYAIDGTGSGARINLIEADSTGETILDYQDVAVPGSPPANLVLCIGQERSEIENDETIDPLSFCVQPTGSYWALGTGSSSGEHLFDDLEIIEHRSRKLTCPQCGCGCEGHCLERTLRYTFLNGFGCTQLDGLTGTIAWRSYCEWESPEITGVCLQPVNDTLQVVFRAVTGPPLEYAGPMSASWLGELIRYVDQTVWGSSSPLPGSTCVPLYLKLGPFIIPADEISDDKCCEEIVHEFFIIITDE</sequence>